<proteinExistence type="predicted"/>
<evidence type="ECO:0000256" key="1">
    <source>
        <dbReference type="SAM" id="Phobius"/>
    </source>
</evidence>
<keyword evidence="1" id="KW-1133">Transmembrane helix</keyword>
<comment type="caution">
    <text evidence="2">The sequence shown here is derived from an EMBL/GenBank/DDBJ whole genome shotgun (WGS) entry which is preliminary data.</text>
</comment>
<dbReference type="AlphaFoldDB" id="B1V5V1"/>
<name>B1V5V1_CLOPF</name>
<accession>B1V5V1</accession>
<dbReference type="EMBL" id="ABOO01000037">
    <property type="protein sequence ID" value="EDT70815.1"/>
    <property type="molecule type" value="Genomic_DNA"/>
</dbReference>
<keyword evidence="1" id="KW-0472">Membrane</keyword>
<protein>
    <submittedName>
        <fullName evidence="2">Uncharacterized protein</fullName>
    </submittedName>
</protein>
<dbReference type="Proteomes" id="UP000003188">
    <property type="component" value="Unassembled WGS sequence"/>
</dbReference>
<gene>
    <name evidence="2" type="ORF">CJD_0025</name>
</gene>
<organism evidence="2 3">
    <name type="scientific">Clostridium perfringens D str. JGS1721</name>
    <dbReference type="NCBI Taxonomy" id="488537"/>
    <lineage>
        <taxon>Bacteria</taxon>
        <taxon>Bacillati</taxon>
        <taxon>Bacillota</taxon>
        <taxon>Clostridia</taxon>
        <taxon>Eubacteriales</taxon>
        <taxon>Clostridiaceae</taxon>
        <taxon>Clostridium</taxon>
    </lineage>
</organism>
<evidence type="ECO:0000313" key="2">
    <source>
        <dbReference type="EMBL" id="EDT70815.1"/>
    </source>
</evidence>
<keyword evidence="1" id="KW-0812">Transmembrane</keyword>
<sequence length="46" mass="4913">MAAGALLIARGIFEKVMANNQRNAKVSFLGGGAIILYVIARYFGIL</sequence>
<reference evidence="2 3" key="1">
    <citation type="submission" date="2008-03" db="EMBL/GenBank/DDBJ databases">
        <authorList>
            <person name="Paulsen I."/>
            <person name="Sebastian Y."/>
        </authorList>
    </citation>
    <scope>NUCLEOTIDE SEQUENCE [LARGE SCALE GENOMIC DNA]</scope>
    <source>
        <strain evidence="3">D str. JGS1721</strain>
    </source>
</reference>
<evidence type="ECO:0000313" key="3">
    <source>
        <dbReference type="Proteomes" id="UP000003188"/>
    </source>
</evidence>
<feature type="transmembrane region" description="Helical" evidence="1">
    <location>
        <begin position="28"/>
        <end position="45"/>
    </location>
</feature>